<dbReference type="PANTHER" id="PTHR31286:SF99">
    <property type="entry name" value="DUF4283 DOMAIN-CONTAINING PROTEIN"/>
    <property type="match status" value="1"/>
</dbReference>
<feature type="transmembrane region" description="Helical" evidence="1">
    <location>
        <begin position="437"/>
        <end position="456"/>
    </location>
</feature>
<keyword evidence="1" id="KW-0472">Membrane</keyword>
<dbReference type="Proteomes" id="UP001281410">
    <property type="component" value="Unassembled WGS sequence"/>
</dbReference>
<reference evidence="2" key="1">
    <citation type="journal article" date="2023" name="Plant J.">
        <title>Genome sequences and population genomics provide insights into the demographic history, inbreeding, and mutation load of two 'living fossil' tree species of Dipteronia.</title>
        <authorList>
            <person name="Feng Y."/>
            <person name="Comes H.P."/>
            <person name="Chen J."/>
            <person name="Zhu S."/>
            <person name="Lu R."/>
            <person name="Zhang X."/>
            <person name="Li P."/>
            <person name="Qiu J."/>
            <person name="Olsen K.M."/>
            <person name="Qiu Y."/>
        </authorList>
    </citation>
    <scope>NUCLEOTIDE SEQUENCE</scope>
    <source>
        <strain evidence="2">NBL</strain>
    </source>
</reference>
<keyword evidence="1" id="KW-1133">Transmembrane helix</keyword>
<evidence type="ECO:0000313" key="2">
    <source>
        <dbReference type="EMBL" id="KAK3200057.1"/>
    </source>
</evidence>
<evidence type="ECO:0000313" key="3">
    <source>
        <dbReference type="Proteomes" id="UP001281410"/>
    </source>
</evidence>
<dbReference type="PANTHER" id="PTHR31286">
    <property type="entry name" value="GLYCINE-RICH CELL WALL STRUCTURAL PROTEIN 1.8-LIKE"/>
    <property type="match status" value="1"/>
</dbReference>
<dbReference type="InterPro" id="IPR040256">
    <property type="entry name" value="At4g02000-like"/>
</dbReference>
<proteinExistence type="predicted"/>
<keyword evidence="3" id="KW-1185">Reference proteome</keyword>
<protein>
    <recommendedName>
        <fullName evidence="4">DUF4283 domain-containing protein</fullName>
    </recommendedName>
</protein>
<sequence>MPSAGNAVYGDSLGKSYTHAVAKPVENPSFNMPMRFPVDINGELGFIFSEPEMAKAAEDYKFAIVMKFMRSRPSIDNIRLNVEERWKEIHFGCLHGPRNSIYIENLHLPLNGFFLPGLPMHLYRRDCLQIFATHFGRYLGTDNATLNRTRATGARICVEVDLTMEPVKGFSIVVSPTTCIWQEARYEKPGFYCMKCHRQGHTAVVCRVGEGCKIEGKPKEETKNWQPKNTIIRGEASGSKNGLEREVNTVLSHEKLPIIRENSNERKNNVVIEGSSAEVPIPGGAIIEREFNLGLQNSAENLKEDSDEECEEVWCDEELEVVQETVQMQTPIEKSPVLSGTSISKPKNDDYAGRQNGELALGFSSDREEGEITGLKGKEKAYDSDGVAPSDFEKTNNGDRTIWTLEFGDRDLAWSRGLIVAMIIRSTFSRLIIFKEIVWFLLIDFLLSILSLRPIFNTSLYLK</sequence>
<dbReference type="AlphaFoldDB" id="A0AAE0A4A0"/>
<organism evidence="2 3">
    <name type="scientific">Dipteronia sinensis</name>
    <dbReference type="NCBI Taxonomy" id="43782"/>
    <lineage>
        <taxon>Eukaryota</taxon>
        <taxon>Viridiplantae</taxon>
        <taxon>Streptophyta</taxon>
        <taxon>Embryophyta</taxon>
        <taxon>Tracheophyta</taxon>
        <taxon>Spermatophyta</taxon>
        <taxon>Magnoliopsida</taxon>
        <taxon>eudicotyledons</taxon>
        <taxon>Gunneridae</taxon>
        <taxon>Pentapetalae</taxon>
        <taxon>rosids</taxon>
        <taxon>malvids</taxon>
        <taxon>Sapindales</taxon>
        <taxon>Sapindaceae</taxon>
        <taxon>Hippocastanoideae</taxon>
        <taxon>Acereae</taxon>
        <taxon>Dipteronia</taxon>
    </lineage>
</organism>
<dbReference type="EMBL" id="JANJYJ010000007">
    <property type="protein sequence ID" value="KAK3200057.1"/>
    <property type="molecule type" value="Genomic_DNA"/>
</dbReference>
<name>A0AAE0A4A0_9ROSI</name>
<accession>A0AAE0A4A0</accession>
<evidence type="ECO:0000256" key="1">
    <source>
        <dbReference type="SAM" id="Phobius"/>
    </source>
</evidence>
<gene>
    <name evidence="2" type="ORF">Dsin_023472</name>
</gene>
<keyword evidence="1" id="KW-0812">Transmembrane</keyword>
<evidence type="ECO:0008006" key="4">
    <source>
        <dbReference type="Google" id="ProtNLM"/>
    </source>
</evidence>
<comment type="caution">
    <text evidence="2">The sequence shown here is derived from an EMBL/GenBank/DDBJ whole genome shotgun (WGS) entry which is preliminary data.</text>
</comment>